<accession>A0A7J7DBM7</accession>
<comment type="caution">
    <text evidence="1">The sequence shown here is derived from an EMBL/GenBank/DDBJ whole genome shotgun (WGS) entry which is preliminary data.</text>
</comment>
<dbReference type="EMBL" id="JAAARO010000008">
    <property type="protein sequence ID" value="KAF5743466.1"/>
    <property type="molecule type" value="Genomic_DNA"/>
</dbReference>
<dbReference type="InterPro" id="IPR006476">
    <property type="entry name" value="CHP01589_pln"/>
</dbReference>
<evidence type="ECO:0000313" key="2">
    <source>
        <dbReference type="Proteomes" id="UP000593562"/>
    </source>
</evidence>
<dbReference type="Proteomes" id="UP000593562">
    <property type="component" value="Unassembled WGS sequence"/>
</dbReference>
<dbReference type="PANTHER" id="PTHR31871:SF1">
    <property type="entry name" value="HISTIDINE-TRNA LIGASE"/>
    <property type="match status" value="1"/>
</dbReference>
<dbReference type="NCBIfam" id="TIGR01589">
    <property type="entry name" value="A_thal_3526"/>
    <property type="match status" value="1"/>
</dbReference>
<organism evidence="1 2">
    <name type="scientific">Tripterygium wilfordii</name>
    <name type="common">Thunder God vine</name>
    <dbReference type="NCBI Taxonomy" id="458696"/>
    <lineage>
        <taxon>Eukaryota</taxon>
        <taxon>Viridiplantae</taxon>
        <taxon>Streptophyta</taxon>
        <taxon>Embryophyta</taxon>
        <taxon>Tracheophyta</taxon>
        <taxon>Spermatophyta</taxon>
        <taxon>Magnoliopsida</taxon>
        <taxon>eudicotyledons</taxon>
        <taxon>Gunneridae</taxon>
        <taxon>Pentapetalae</taxon>
        <taxon>rosids</taxon>
        <taxon>fabids</taxon>
        <taxon>Celastrales</taxon>
        <taxon>Celastraceae</taxon>
        <taxon>Tripterygium</taxon>
    </lineage>
</organism>
<name>A0A7J7DBM7_TRIWF</name>
<proteinExistence type="predicted"/>
<sequence>MTTNEIVNTLHCRAKIEPGFTRVVLAELEEKNPNFFKKYHVGVTLKRQIIILNQLMERQYQMQCTSPMVPLASMQNRICDLPDTCTKDMHAYMYMLYLEAHNFALVPRMMMDRIAADTLTPSLTGGVKSDIAMNPGLGSKWSLPDDQTGNHVEFHNHASQVPSTSSLSDLAAVFSNVGGGPDVPLMPLHLSDNTELGNYTQSPFLQAGMDVPLNSEVHTDVVTGLAWRKHVAPQPWLSPVSEVYL</sequence>
<dbReference type="PANTHER" id="PTHR31871">
    <property type="entry name" value="OS02G0137100 PROTEIN"/>
    <property type="match status" value="1"/>
</dbReference>
<dbReference type="AlphaFoldDB" id="A0A7J7DBM7"/>
<protein>
    <submittedName>
        <fullName evidence="1">Uncharacterized protein</fullName>
    </submittedName>
</protein>
<keyword evidence="2" id="KW-1185">Reference proteome</keyword>
<evidence type="ECO:0000313" key="1">
    <source>
        <dbReference type="EMBL" id="KAF5743466.1"/>
    </source>
</evidence>
<gene>
    <name evidence="1" type="ORF">HS088_TW08G00050</name>
</gene>
<dbReference type="Pfam" id="PF09713">
    <property type="entry name" value="A_thal_3526"/>
    <property type="match status" value="1"/>
</dbReference>
<dbReference type="InParanoid" id="A0A7J7DBM7"/>
<reference evidence="1 2" key="1">
    <citation type="journal article" date="2020" name="Nat. Commun.">
        <title>Genome of Tripterygium wilfordii and identification of cytochrome P450 involved in triptolide biosynthesis.</title>
        <authorList>
            <person name="Tu L."/>
            <person name="Su P."/>
            <person name="Zhang Z."/>
            <person name="Gao L."/>
            <person name="Wang J."/>
            <person name="Hu T."/>
            <person name="Zhou J."/>
            <person name="Zhang Y."/>
            <person name="Zhao Y."/>
            <person name="Liu Y."/>
            <person name="Song Y."/>
            <person name="Tong Y."/>
            <person name="Lu Y."/>
            <person name="Yang J."/>
            <person name="Xu C."/>
            <person name="Jia M."/>
            <person name="Peters R.J."/>
            <person name="Huang L."/>
            <person name="Gao W."/>
        </authorList>
    </citation>
    <scope>NUCLEOTIDE SEQUENCE [LARGE SCALE GENOMIC DNA]</scope>
    <source>
        <strain evidence="2">cv. XIE 37</strain>
        <tissue evidence="1">Leaf</tissue>
    </source>
</reference>